<evidence type="ECO:0000313" key="4">
    <source>
        <dbReference type="Proteomes" id="UP000078116"/>
    </source>
</evidence>
<dbReference type="Proteomes" id="UP000077961">
    <property type="component" value="Unassembled WGS sequence"/>
</dbReference>
<comment type="caution">
    <text evidence="2">The sequence shown here is derived from an EMBL/GenBank/DDBJ whole genome shotgun (WGS) entry which is preliminary data.</text>
</comment>
<evidence type="ECO:0000313" key="3">
    <source>
        <dbReference type="Proteomes" id="UP000077961"/>
    </source>
</evidence>
<dbReference type="EMBL" id="LXKA01000338">
    <property type="protein sequence ID" value="OAJ55743.1"/>
    <property type="molecule type" value="Genomic_DNA"/>
</dbReference>
<dbReference type="EMBL" id="LXJZ01000220">
    <property type="protein sequence ID" value="OAJ53046.1"/>
    <property type="molecule type" value="Genomic_DNA"/>
</dbReference>
<protein>
    <recommendedName>
        <fullName evidence="5">DUF2950 domain-containing protein</fullName>
    </recommendedName>
</protein>
<proteinExistence type="predicted"/>
<dbReference type="AlphaFoldDB" id="A0A1A9N3P9"/>
<evidence type="ECO:0000313" key="1">
    <source>
        <dbReference type="EMBL" id="OAJ53046.1"/>
    </source>
</evidence>
<accession>A0A1A9N3P9</accession>
<dbReference type="STRING" id="1462993.A6V36_11805"/>
<dbReference type="InterPro" id="IPR021556">
    <property type="entry name" value="DUF2950"/>
</dbReference>
<evidence type="ECO:0008006" key="5">
    <source>
        <dbReference type="Google" id="ProtNLM"/>
    </source>
</evidence>
<dbReference type="Pfam" id="PF11453">
    <property type="entry name" value="DUF2950"/>
    <property type="match status" value="1"/>
</dbReference>
<keyword evidence="3" id="KW-1185">Reference proteome</keyword>
<evidence type="ECO:0000313" key="2">
    <source>
        <dbReference type="EMBL" id="OAJ55743.1"/>
    </source>
</evidence>
<sequence>MMGQDASPDDAYHGYHYRILSAQGPHAPGGARSYVQQDMLTEGFALIAWPADYGKTGLTTFIVNQDGQLYQKNLGRQTARVAESIRSFDPDSSWQNVVP</sequence>
<gene>
    <name evidence="1" type="ORF">A6V36_11805</name>
    <name evidence="2" type="ORF">A6V37_05870</name>
</gene>
<reference evidence="3 4" key="1">
    <citation type="submission" date="2016-04" db="EMBL/GenBank/DDBJ databases">
        <title>Reclassification of Paraburkholderia panaciterrae (Farh et al. 2015) Dobritsa &amp; Samadpour 2016 as a later homotypic synonym of Paraburkholderia ginsengiterrae (Farh et al. 2015) Dobritsa &amp; Samadpour 2016.</title>
        <authorList>
            <person name="Dobritsa A.P."/>
            <person name="Kutumbaka K."/>
            <person name="Samadpour M."/>
        </authorList>
    </citation>
    <scope>NUCLEOTIDE SEQUENCE [LARGE SCALE GENOMIC DNA]</scope>
    <source>
        <strain evidence="2 4">DCY85</strain>
        <strain evidence="1 3">DCY85-1</strain>
    </source>
</reference>
<organism evidence="2 4">
    <name type="scientific">Paraburkholderia ginsengiterrae</name>
    <dbReference type="NCBI Taxonomy" id="1462993"/>
    <lineage>
        <taxon>Bacteria</taxon>
        <taxon>Pseudomonadati</taxon>
        <taxon>Pseudomonadota</taxon>
        <taxon>Betaproteobacteria</taxon>
        <taxon>Burkholderiales</taxon>
        <taxon>Burkholderiaceae</taxon>
        <taxon>Paraburkholderia</taxon>
    </lineage>
</organism>
<name>A0A1A9N3P9_9BURK</name>
<dbReference type="Proteomes" id="UP000078116">
    <property type="component" value="Unassembled WGS sequence"/>
</dbReference>